<name>A0A3A9WFI2_9ACTN</name>
<dbReference type="OrthoDB" id="3863369at2"/>
<evidence type="ECO:0000313" key="10">
    <source>
        <dbReference type="Proteomes" id="UP000275024"/>
    </source>
</evidence>
<proteinExistence type="inferred from homology"/>
<dbReference type="GO" id="GO:0017000">
    <property type="term" value="P:antibiotic biosynthetic process"/>
    <property type="evidence" value="ECO:0007669"/>
    <property type="project" value="UniProtKB-ARBA"/>
</dbReference>
<sequence length="394" mass="40146">MRLLFTTTPGFSHTTPLLPLAHGARLAGHRVLVVAGGPALRAAADSGLPTVDAVPHDDVTRPYAALAAAAAERDIPPDETMRLVFGAFGEISAMMLEGLVAAARRWGADAIVYTPMLSSGPIAARAVGARAVLHGMGLRHPAFPATPALIEAAGRRYGVDAADLRPDAELVLAPASLERVNPAAPPPDAAVPTLPTRPGPDNGGGRVPGWALSRGRRPRVVVTLGSVPSHTDGRQDVMAAALTGLADLGVEAVLTTGGAALDTLGPLPPWARAVGFVPLTSLLPSCDAVVHHGGMGTMFSALAAGVPQVIVPTTSGDALSNAEVVEKRGTGLGLMPAALSPASLAAAVGELLDEPRHRAASREVAAELTAMPHPGTVADLLAALPFRHRIRTAT</sequence>
<comment type="similarity">
    <text evidence="1">Belongs to the glycosyltransferase 28 family.</text>
</comment>
<evidence type="ECO:0000256" key="1">
    <source>
        <dbReference type="ARBA" id="ARBA00006962"/>
    </source>
</evidence>
<dbReference type="Proteomes" id="UP000268652">
    <property type="component" value="Unassembled WGS sequence"/>
</dbReference>
<dbReference type="EMBL" id="RBDX01000003">
    <property type="protein sequence ID" value="RKN11549.1"/>
    <property type="molecule type" value="Genomic_DNA"/>
</dbReference>
<reference evidence="9 10" key="1">
    <citation type="submission" date="2018-09" db="EMBL/GenBank/DDBJ databases">
        <title>Streptomyces sp. nov. DS1-2, an endophytic actinomycete isolated from roots of Dendrobium scabrilingue.</title>
        <authorList>
            <person name="Kuncharoen N."/>
            <person name="Kudo T."/>
            <person name="Ohkuma M."/>
            <person name="Yuki M."/>
            <person name="Tanasupawat S."/>
        </authorList>
    </citation>
    <scope>NUCLEOTIDE SEQUENCE [LARGE SCALE GENOMIC DNA]</scope>
    <source>
        <strain evidence="7 10">AZ1-7</strain>
        <strain evidence="8 9">DS1-2</strain>
    </source>
</reference>
<dbReference type="PANTHER" id="PTHR48050">
    <property type="entry name" value="STEROL 3-BETA-GLUCOSYLTRANSFERASE"/>
    <property type="match status" value="1"/>
</dbReference>
<dbReference type="RefSeq" id="WP_120695316.1">
    <property type="nucleotide sequence ID" value="NZ_RBDX01000003.1"/>
</dbReference>
<protein>
    <submittedName>
        <fullName evidence="7">Glycosyltransferase</fullName>
    </submittedName>
</protein>
<dbReference type="Gene3D" id="3.40.50.2000">
    <property type="entry name" value="Glycogen Phosphorylase B"/>
    <property type="match status" value="2"/>
</dbReference>
<dbReference type="Proteomes" id="UP000275024">
    <property type="component" value="Unassembled WGS sequence"/>
</dbReference>
<dbReference type="InterPro" id="IPR048284">
    <property type="entry name" value="EryCIII-like_N"/>
</dbReference>
<dbReference type="InterPro" id="IPR010610">
    <property type="entry name" value="EryCIII-like_C"/>
</dbReference>
<dbReference type="FunFam" id="3.40.50.2000:FF:000072">
    <property type="entry name" value="Glycosyl transferase"/>
    <property type="match status" value="1"/>
</dbReference>
<dbReference type="InterPro" id="IPR002213">
    <property type="entry name" value="UDP_glucos_trans"/>
</dbReference>
<dbReference type="EMBL" id="RBDY01000002">
    <property type="protein sequence ID" value="RKN26433.1"/>
    <property type="molecule type" value="Genomic_DNA"/>
</dbReference>
<dbReference type="CDD" id="cd03784">
    <property type="entry name" value="GT1_Gtf-like"/>
    <property type="match status" value="1"/>
</dbReference>
<evidence type="ECO:0000259" key="6">
    <source>
        <dbReference type="Pfam" id="PF21036"/>
    </source>
</evidence>
<evidence type="ECO:0000313" key="9">
    <source>
        <dbReference type="Proteomes" id="UP000268652"/>
    </source>
</evidence>
<dbReference type="Pfam" id="PF06722">
    <property type="entry name" value="EryCIII-like_C"/>
    <property type="match status" value="1"/>
</dbReference>
<evidence type="ECO:0000259" key="5">
    <source>
        <dbReference type="Pfam" id="PF06722"/>
    </source>
</evidence>
<dbReference type="AlphaFoldDB" id="A0A3A9WFI2"/>
<dbReference type="InterPro" id="IPR050426">
    <property type="entry name" value="Glycosyltransferase_28"/>
</dbReference>
<feature type="domain" description="Erythromycin biosynthesis protein CIII-like N-terminal" evidence="6">
    <location>
        <begin position="25"/>
        <end position="225"/>
    </location>
</feature>
<keyword evidence="9" id="KW-1185">Reference proteome</keyword>
<evidence type="ECO:0000313" key="8">
    <source>
        <dbReference type="EMBL" id="RKN26433.1"/>
    </source>
</evidence>
<organism evidence="7 10">
    <name type="scientific">Streptomyces radicis</name>
    <dbReference type="NCBI Taxonomy" id="1750517"/>
    <lineage>
        <taxon>Bacteria</taxon>
        <taxon>Bacillati</taxon>
        <taxon>Actinomycetota</taxon>
        <taxon>Actinomycetes</taxon>
        <taxon>Kitasatosporales</taxon>
        <taxon>Streptomycetaceae</taxon>
        <taxon>Streptomyces</taxon>
    </lineage>
</organism>
<evidence type="ECO:0000256" key="2">
    <source>
        <dbReference type="ARBA" id="ARBA00022676"/>
    </source>
</evidence>
<keyword evidence="2" id="KW-0328">Glycosyltransferase</keyword>
<accession>A0A3A9WFI2</accession>
<evidence type="ECO:0000256" key="3">
    <source>
        <dbReference type="ARBA" id="ARBA00022679"/>
    </source>
</evidence>
<dbReference type="Pfam" id="PF21036">
    <property type="entry name" value="EryCIII-like_N"/>
    <property type="match status" value="1"/>
</dbReference>
<gene>
    <name evidence="8" type="ORF">D7318_03285</name>
    <name evidence="7" type="ORF">D7319_06375</name>
</gene>
<comment type="caution">
    <text evidence="7">The sequence shown here is derived from an EMBL/GenBank/DDBJ whole genome shotgun (WGS) entry which is preliminary data.</text>
</comment>
<feature type="domain" description="Erythromycin biosynthesis protein CIII-like C-terminal" evidence="5">
    <location>
        <begin position="242"/>
        <end position="384"/>
    </location>
</feature>
<keyword evidence="3 7" id="KW-0808">Transferase</keyword>
<dbReference type="GO" id="GO:0008194">
    <property type="term" value="F:UDP-glycosyltransferase activity"/>
    <property type="evidence" value="ECO:0007669"/>
    <property type="project" value="InterPro"/>
</dbReference>
<dbReference type="SUPFAM" id="SSF53756">
    <property type="entry name" value="UDP-Glycosyltransferase/glycogen phosphorylase"/>
    <property type="match status" value="1"/>
</dbReference>
<dbReference type="PANTHER" id="PTHR48050:SF13">
    <property type="entry name" value="STEROL 3-BETA-GLUCOSYLTRANSFERASE UGT80A2"/>
    <property type="match status" value="1"/>
</dbReference>
<dbReference type="GO" id="GO:0016758">
    <property type="term" value="F:hexosyltransferase activity"/>
    <property type="evidence" value="ECO:0007669"/>
    <property type="project" value="UniProtKB-ARBA"/>
</dbReference>
<feature type="region of interest" description="Disordered" evidence="4">
    <location>
        <begin position="179"/>
        <end position="210"/>
    </location>
</feature>
<evidence type="ECO:0000256" key="4">
    <source>
        <dbReference type="SAM" id="MobiDB-lite"/>
    </source>
</evidence>
<evidence type="ECO:0000313" key="7">
    <source>
        <dbReference type="EMBL" id="RKN11549.1"/>
    </source>
</evidence>